<evidence type="ECO:0000313" key="2">
    <source>
        <dbReference type="Proteomes" id="UP001500994"/>
    </source>
</evidence>
<reference evidence="1 2" key="1">
    <citation type="journal article" date="2019" name="Int. J. Syst. Evol. Microbiol.">
        <title>The Global Catalogue of Microorganisms (GCM) 10K type strain sequencing project: providing services to taxonomists for standard genome sequencing and annotation.</title>
        <authorList>
            <consortium name="The Broad Institute Genomics Platform"/>
            <consortium name="The Broad Institute Genome Sequencing Center for Infectious Disease"/>
            <person name="Wu L."/>
            <person name="Ma J."/>
        </authorList>
    </citation>
    <scope>NUCLEOTIDE SEQUENCE [LARGE SCALE GENOMIC DNA]</scope>
    <source>
        <strain evidence="1 2">JCM 16374</strain>
    </source>
</reference>
<dbReference type="EMBL" id="BAAARK010000031">
    <property type="protein sequence ID" value="GAA2683305.1"/>
    <property type="molecule type" value="Genomic_DNA"/>
</dbReference>
<accession>A0ABN3SR58</accession>
<proteinExistence type="predicted"/>
<keyword evidence="2" id="KW-1185">Reference proteome</keyword>
<dbReference type="Proteomes" id="UP001500994">
    <property type="component" value="Unassembled WGS sequence"/>
</dbReference>
<sequence length="209" mass="24217">MPLQNRVTPYGEIEAVPSRGTMLGNRGRLHNKQQELTRNWRTNNWLSCRLQFRGRQRQVMGPASYTELFFLDEATSLAAGHRPCSECRNADYLRFKRAWRNAYQLTELPDAQTVDQTLARDRLDPGRSCQIWHEQDKDGLPDGTMIQWRGSPWLVWGARVFRWTHDGYVNAAARDDLPQQATALTPQCIVRVLRSGYRPLVHETVVLVR</sequence>
<gene>
    <name evidence="1" type="ORF">GCM10009864_65290</name>
</gene>
<evidence type="ECO:0000313" key="1">
    <source>
        <dbReference type="EMBL" id="GAA2683305.1"/>
    </source>
</evidence>
<comment type="caution">
    <text evidence="1">The sequence shown here is derived from an EMBL/GenBank/DDBJ whole genome shotgun (WGS) entry which is preliminary data.</text>
</comment>
<dbReference type="RefSeq" id="WP_344582634.1">
    <property type="nucleotide sequence ID" value="NZ_BAAARK010000031.1"/>
</dbReference>
<protein>
    <submittedName>
        <fullName evidence="1">Uncharacterized protein</fullName>
    </submittedName>
</protein>
<name>A0ABN3SR58_9ACTN</name>
<organism evidence="1 2">
    <name type="scientific">Streptomyces lunalinharesii</name>
    <dbReference type="NCBI Taxonomy" id="333384"/>
    <lineage>
        <taxon>Bacteria</taxon>
        <taxon>Bacillati</taxon>
        <taxon>Actinomycetota</taxon>
        <taxon>Actinomycetes</taxon>
        <taxon>Kitasatosporales</taxon>
        <taxon>Streptomycetaceae</taxon>
        <taxon>Streptomyces</taxon>
    </lineage>
</organism>